<protein>
    <submittedName>
        <fullName evidence="1">Uncharacterized protein</fullName>
    </submittedName>
</protein>
<name>A0A6J7WBC6_9CAUD</name>
<sequence>MTTLNKAQQRDIAKILVNGATLGDDYIARGLSALYRSALKTSQQDAILGLAIAYKVASNPEFIV</sequence>
<dbReference type="EMBL" id="LR798210">
    <property type="protein sequence ID" value="CAB5187477.1"/>
    <property type="molecule type" value="Genomic_DNA"/>
</dbReference>
<proteinExistence type="predicted"/>
<evidence type="ECO:0000313" key="1">
    <source>
        <dbReference type="EMBL" id="CAB5187477.1"/>
    </source>
</evidence>
<organism evidence="1">
    <name type="scientific">uncultured Caudovirales phage</name>
    <dbReference type="NCBI Taxonomy" id="2100421"/>
    <lineage>
        <taxon>Viruses</taxon>
        <taxon>Duplodnaviria</taxon>
        <taxon>Heunggongvirae</taxon>
        <taxon>Uroviricota</taxon>
        <taxon>Caudoviricetes</taxon>
        <taxon>Peduoviridae</taxon>
        <taxon>Maltschvirus</taxon>
        <taxon>Maltschvirus maltsch</taxon>
    </lineage>
</organism>
<gene>
    <name evidence="1" type="ORF">UFOVP160_53</name>
</gene>
<reference evidence="1" key="1">
    <citation type="submission" date="2020-05" db="EMBL/GenBank/DDBJ databases">
        <authorList>
            <person name="Chiriac C."/>
            <person name="Salcher M."/>
            <person name="Ghai R."/>
            <person name="Kavagutti S V."/>
        </authorList>
    </citation>
    <scope>NUCLEOTIDE SEQUENCE</scope>
</reference>
<accession>A0A6J7WBC6</accession>